<protein>
    <submittedName>
        <fullName evidence="2">Uncharacterized protein</fullName>
    </submittedName>
</protein>
<keyword evidence="1" id="KW-0472">Membrane</keyword>
<organism evidence="2 3">
    <name type="scientific">Bradyrhizobium ottawaense</name>
    <dbReference type="NCBI Taxonomy" id="931866"/>
    <lineage>
        <taxon>Bacteria</taxon>
        <taxon>Pseudomonadati</taxon>
        <taxon>Pseudomonadota</taxon>
        <taxon>Alphaproteobacteria</taxon>
        <taxon>Hyphomicrobiales</taxon>
        <taxon>Nitrobacteraceae</taxon>
        <taxon>Bradyrhizobium</taxon>
    </lineage>
</organism>
<accession>A0ABY0QH61</accession>
<keyword evidence="1" id="KW-0812">Transmembrane</keyword>
<evidence type="ECO:0000313" key="3">
    <source>
        <dbReference type="Proteomes" id="UP000198803"/>
    </source>
</evidence>
<evidence type="ECO:0000313" key="2">
    <source>
        <dbReference type="EMBL" id="SDK40856.1"/>
    </source>
</evidence>
<keyword evidence="3" id="KW-1185">Reference proteome</keyword>
<name>A0ABY0QH61_9BRAD</name>
<dbReference type="EMBL" id="LT629693">
    <property type="protein sequence ID" value="SDK40856.1"/>
    <property type="molecule type" value="Genomic_DNA"/>
</dbReference>
<dbReference type="Proteomes" id="UP000198803">
    <property type="component" value="Chromosome I"/>
</dbReference>
<feature type="transmembrane region" description="Helical" evidence="1">
    <location>
        <begin position="57"/>
        <end position="75"/>
    </location>
</feature>
<evidence type="ECO:0000256" key="1">
    <source>
        <dbReference type="SAM" id="Phobius"/>
    </source>
</evidence>
<keyword evidence="1" id="KW-1133">Transmembrane helix</keyword>
<dbReference type="RefSeq" id="WP_157793775.1">
    <property type="nucleotide sequence ID" value="NZ_LT629693.1"/>
</dbReference>
<gene>
    <name evidence="2" type="ORF">SAMN05444163_8042</name>
</gene>
<reference evidence="2 3" key="1">
    <citation type="submission" date="2016-10" db="EMBL/GenBank/DDBJ databases">
        <authorList>
            <person name="Varghese N."/>
            <person name="Submissions S."/>
        </authorList>
    </citation>
    <scope>NUCLEOTIDE SEQUENCE [LARGE SCALE GENOMIC DNA]</scope>
    <source>
        <strain evidence="2 3">GAS524</strain>
    </source>
</reference>
<proteinExistence type="predicted"/>
<sequence>MSKPRWQRILDLEHQARTGCEPLSEQPPMPSKSIQDPLVKQMASDLRAMRRMQSFDFFAPGIAFLLLIGLVWFILGR</sequence>